<evidence type="ECO:0000313" key="1">
    <source>
        <dbReference type="EMBL" id="RZS39171.1"/>
    </source>
</evidence>
<dbReference type="Proteomes" id="UP000294257">
    <property type="component" value="Unassembled WGS sequence"/>
</dbReference>
<comment type="caution">
    <text evidence="1">The sequence shown here is derived from an EMBL/GenBank/DDBJ whole genome shotgun (WGS) entry which is preliminary data.</text>
</comment>
<sequence length="47" mass="4979">MDISPLAATAMQLNELYAEFVRAGFTPEQAMQMVCTVLAANVTSGDA</sequence>
<reference evidence="1 2" key="1">
    <citation type="submission" date="2019-02" db="EMBL/GenBank/DDBJ databases">
        <title>Genomic Encyclopedia of Type Strains, Phase IV (KMG-IV): sequencing the most valuable type-strain genomes for metagenomic binning, comparative biology and taxonomic classification.</title>
        <authorList>
            <person name="Goeker M."/>
        </authorList>
    </citation>
    <scope>NUCLEOTIDE SEQUENCE [LARGE SCALE GENOMIC DNA]</scope>
    <source>
        <strain evidence="1 2">DSM 101727</strain>
    </source>
</reference>
<protein>
    <submittedName>
        <fullName evidence="1">Uncharacterized protein</fullName>
    </submittedName>
</protein>
<dbReference type="RefSeq" id="WP_165401356.1">
    <property type="nucleotide sequence ID" value="NZ_SGWQ01000004.1"/>
</dbReference>
<name>A0A4Q7KTL9_9PSEU</name>
<keyword evidence="2" id="KW-1185">Reference proteome</keyword>
<gene>
    <name evidence="1" type="ORF">EV193_104387</name>
</gene>
<evidence type="ECO:0000313" key="2">
    <source>
        <dbReference type="Proteomes" id="UP000294257"/>
    </source>
</evidence>
<dbReference type="EMBL" id="SGWQ01000004">
    <property type="protein sequence ID" value="RZS39171.1"/>
    <property type="molecule type" value="Genomic_DNA"/>
</dbReference>
<organism evidence="1 2">
    <name type="scientific">Herbihabitans rhizosphaerae</name>
    <dbReference type="NCBI Taxonomy" id="1872711"/>
    <lineage>
        <taxon>Bacteria</taxon>
        <taxon>Bacillati</taxon>
        <taxon>Actinomycetota</taxon>
        <taxon>Actinomycetes</taxon>
        <taxon>Pseudonocardiales</taxon>
        <taxon>Pseudonocardiaceae</taxon>
        <taxon>Herbihabitans</taxon>
    </lineage>
</organism>
<proteinExistence type="predicted"/>
<accession>A0A4Q7KTL9</accession>
<dbReference type="AlphaFoldDB" id="A0A4Q7KTL9"/>